<dbReference type="PROSITE" id="PS51384">
    <property type="entry name" value="FAD_FR"/>
    <property type="match status" value="1"/>
</dbReference>
<organism evidence="13 14">
    <name type="scientific">Pseudooceanicola algae</name>
    <dbReference type="NCBI Taxonomy" id="1537215"/>
    <lineage>
        <taxon>Bacteria</taxon>
        <taxon>Pseudomonadati</taxon>
        <taxon>Pseudomonadota</taxon>
        <taxon>Alphaproteobacteria</taxon>
        <taxon>Rhodobacterales</taxon>
        <taxon>Paracoccaceae</taxon>
        <taxon>Pseudooceanicola</taxon>
    </lineage>
</organism>
<dbReference type="OrthoDB" id="9792185at2"/>
<dbReference type="SUPFAM" id="SSF52343">
    <property type="entry name" value="Ferredoxin reductase-like, C-terminal NADP-linked domain"/>
    <property type="match status" value="1"/>
</dbReference>
<dbReference type="GO" id="GO:0008941">
    <property type="term" value="F:nitric oxide dioxygenase NAD(P)H activity"/>
    <property type="evidence" value="ECO:0007669"/>
    <property type="project" value="UniProtKB-EC"/>
</dbReference>
<keyword evidence="9 13" id="KW-0560">Oxidoreductase</keyword>
<dbReference type="Pfam" id="PF08022">
    <property type="entry name" value="FAD_binding_8"/>
    <property type="match status" value="1"/>
</dbReference>
<dbReference type="InterPro" id="IPR013130">
    <property type="entry name" value="Fe3_Rdtase_TM_dom"/>
</dbReference>
<dbReference type="RefSeq" id="WP_119838197.1">
    <property type="nucleotide sequence ID" value="NZ_CP060436.1"/>
</dbReference>
<dbReference type="GO" id="GO:0050660">
    <property type="term" value="F:flavin adenine dinucleotide binding"/>
    <property type="evidence" value="ECO:0007669"/>
    <property type="project" value="TreeGrafter"/>
</dbReference>
<comment type="cofactor">
    <cofactor evidence="1">
        <name>FAD</name>
        <dbReference type="ChEBI" id="CHEBI:57692"/>
    </cofactor>
</comment>
<dbReference type="KEGG" id="palw:PSAL_030940"/>
<evidence type="ECO:0000256" key="6">
    <source>
        <dbReference type="ARBA" id="ARBA00022723"/>
    </source>
</evidence>
<keyword evidence="12" id="KW-0472">Membrane</keyword>
<dbReference type="PANTHER" id="PTHR47354">
    <property type="entry name" value="NADH OXIDOREDUCTASE HCR"/>
    <property type="match status" value="1"/>
</dbReference>
<keyword evidence="3" id="KW-0285">Flavoprotein</keyword>
<dbReference type="GO" id="GO:0051537">
    <property type="term" value="F:2 iron, 2 sulfur cluster binding"/>
    <property type="evidence" value="ECO:0007669"/>
    <property type="project" value="UniProtKB-KW"/>
</dbReference>
<evidence type="ECO:0000256" key="11">
    <source>
        <dbReference type="ARBA" id="ARBA00023014"/>
    </source>
</evidence>
<dbReference type="EC" id="1.14.12.17" evidence="13"/>
<dbReference type="Gene3D" id="2.40.30.10">
    <property type="entry name" value="Translation factors"/>
    <property type="match status" value="1"/>
</dbReference>
<keyword evidence="7" id="KW-0274">FAD</keyword>
<evidence type="ECO:0000256" key="1">
    <source>
        <dbReference type="ARBA" id="ARBA00001974"/>
    </source>
</evidence>
<evidence type="ECO:0000313" key="14">
    <source>
        <dbReference type="Proteomes" id="UP000283786"/>
    </source>
</evidence>
<protein>
    <submittedName>
        <fullName evidence="13">Flavohemoprotein</fullName>
        <ecNumber evidence="13">1.14.12.17</ecNumber>
    </submittedName>
</protein>
<dbReference type="InterPro" id="IPR013112">
    <property type="entry name" value="FAD-bd_8"/>
</dbReference>
<name>A0A418SJB2_9RHOB</name>
<dbReference type="GO" id="GO:0046872">
    <property type="term" value="F:metal ion binding"/>
    <property type="evidence" value="ECO:0007669"/>
    <property type="project" value="UniProtKB-KW"/>
</dbReference>
<keyword evidence="11" id="KW-0411">Iron-sulfur</keyword>
<evidence type="ECO:0000256" key="8">
    <source>
        <dbReference type="ARBA" id="ARBA00022989"/>
    </source>
</evidence>
<keyword evidence="10" id="KW-0408">Iron</keyword>
<keyword evidence="8" id="KW-1133">Transmembrane helix</keyword>
<dbReference type="InterPro" id="IPR017927">
    <property type="entry name" value="FAD-bd_FR_type"/>
</dbReference>
<keyword evidence="5" id="KW-0001">2Fe-2S</keyword>
<evidence type="ECO:0000256" key="10">
    <source>
        <dbReference type="ARBA" id="ARBA00023004"/>
    </source>
</evidence>
<evidence type="ECO:0000256" key="2">
    <source>
        <dbReference type="ARBA" id="ARBA00004141"/>
    </source>
</evidence>
<dbReference type="PANTHER" id="PTHR47354:SF8">
    <property type="entry name" value="1,2-PHENYLACETYL-COA EPOXIDASE, SUBUNIT E"/>
    <property type="match status" value="1"/>
</dbReference>
<evidence type="ECO:0000313" key="13">
    <source>
        <dbReference type="EMBL" id="QPM91833.1"/>
    </source>
</evidence>
<gene>
    <name evidence="13" type="primary">hmp_1</name>
    <name evidence="13" type="ORF">PSAL_030940</name>
</gene>
<evidence type="ECO:0000256" key="7">
    <source>
        <dbReference type="ARBA" id="ARBA00022827"/>
    </source>
</evidence>
<dbReference type="SUPFAM" id="SSF63380">
    <property type="entry name" value="Riboflavin synthase domain-like"/>
    <property type="match status" value="1"/>
</dbReference>
<evidence type="ECO:0000256" key="4">
    <source>
        <dbReference type="ARBA" id="ARBA00022692"/>
    </source>
</evidence>
<dbReference type="Pfam" id="PF01794">
    <property type="entry name" value="Ferric_reduct"/>
    <property type="match status" value="1"/>
</dbReference>
<dbReference type="Pfam" id="PF00175">
    <property type="entry name" value="NAD_binding_1"/>
    <property type="match status" value="1"/>
</dbReference>
<dbReference type="EMBL" id="CP060436">
    <property type="protein sequence ID" value="QPM91833.1"/>
    <property type="molecule type" value="Genomic_DNA"/>
</dbReference>
<keyword evidence="14" id="KW-1185">Reference proteome</keyword>
<dbReference type="InterPro" id="IPR039261">
    <property type="entry name" value="FNR_nucleotide-bd"/>
</dbReference>
<sequence>MSDTPLTAPIAPSDRLSRRQKPWLLIGGCLAVTTVLWVAGRVSIGFGGSLWPWLAPSQVVMLWSFTCAALAIVVVSRAQALEPLIGGLDNGVRLHRRLGLAAFLLMGLHVVLLCLHAVQLGQSAAVMLVPFWPGARTVDIAVFYLLAGLGVLAYAKRMRHELWLNLHRVIGVLFLLGTAHASIEDGTIRFFEPLRTWIVILLLSGTVAWTYRVLLFRSFGPRFLYTVQRVVQRGPRVVDLELRPRDRRMMYQPGTFAFLRTPSLTDHSAELHPFSISGSPVKRDLRFSISQVGDFTRAVSDLSPGDEVEVFGSFGGFTQSHFAPYRRMVWIGAGIGITPFLGMLEFEKSNDDFRRIWFYYITRTPEDAVYDSEIRDRFLEADSYIDYNQWTTTDRGRLTAAQIMEEVELGDFAVMLCGSSPFVEDMVKQFLALGVPAERIIYEHLQFR</sequence>
<evidence type="ECO:0000256" key="5">
    <source>
        <dbReference type="ARBA" id="ARBA00022714"/>
    </source>
</evidence>
<dbReference type="Gene3D" id="3.40.50.80">
    <property type="entry name" value="Nucleotide-binding domain of ferredoxin-NADP reductase (FNR) module"/>
    <property type="match status" value="1"/>
</dbReference>
<reference evidence="13 14" key="1">
    <citation type="submission" date="2020-08" db="EMBL/GenBank/DDBJ databases">
        <title>Genome sequence of Rhodobacteraceae bacterium Lw-13e.</title>
        <authorList>
            <person name="Poehlein A."/>
            <person name="Wolter L."/>
            <person name="Daniel R."/>
            <person name="Brinkhoff T."/>
        </authorList>
    </citation>
    <scope>NUCLEOTIDE SEQUENCE [LARGE SCALE GENOMIC DNA]</scope>
    <source>
        <strain evidence="13 14">Lw-13e</strain>
    </source>
</reference>
<dbReference type="InterPro" id="IPR001433">
    <property type="entry name" value="OxRdtase_FAD/NAD-bd"/>
</dbReference>
<keyword evidence="6" id="KW-0479">Metal-binding</keyword>
<dbReference type="InterPro" id="IPR017938">
    <property type="entry name" value="Riboflavin_synthase-like_b-brl"/>
</dbReference>
<comment type="subcellular location">
    <subcellularLocation>
        <location evidence="2">Membrane</location>
        <topology evidence="2">Multi-pass membrane protein</topology>
    </subcellularLocation>
</comment>
<dbReference type="GO" id="GO:0016020">
    <property type="term" value="C:membrane"/>
    <property type="evidence" value="ECO:0007669"/>
    <property type="project" value="UniProtKB-SubCell"/>
</dbReference>
<dbReference type="Proteomes" id="UP000283786">
    <property type="component" value="Chromosome"/>
</dbReference>
<accession>A0A418SJB2</accession>
<keyword evidence="4" id="KW-0812">Transmembrane</keyword>
<dbReference type="AlphaFoldDB" id="A0A418SJB2"/>
<dbReference type="InterPro" id="IPR050415">
    <property type="entry name" value="MRET"/>
</dbReference>
<evidence type="ECO:0000256" key="3">
    <source>
        <dbReference type="ARBA" id="ARBA00022630"/>
    </source>
</evidence>
<evidence type="ECO:0000256" key="9">
    <source>
        <dbReference type="ARBA" id="ARBA00023002"/>
    </source>
</evidence>
<evidence type="ECO:0000256" key="12">
    <source>
        <dbReference type="ARBA" id="ARBA00023136"/>
    </source>
</evidence>
<proteinExistence type="predicted"/>